<dbReference type="PANTHER" id="PTHR10000:SF8">
    <property type="entry name" value="HAD SUPERFAMILY HYDROLASE-LIKE, TYPE 3"/>
    <property type="match status" value="1"/>
</dbReference>
<dbReference type="SFLD" id="SFLDS00003">
    <property type="entry name" value="Haloacid_Dehalogenase"/>
    <property type="match status" value="1"/>
</dbReference>
<evidence type="ECO:0000313" key="2">
    <source>
        <dbReference type="Proteomes" id="UP001559623"/>
    </source>
</evidence>
<evidence type="ECO:0000313" key="1">
    <source>
        <dbReference type="EMBL" id="MEX5284775.1"/>
    </source>
</evidence>
<reference evidence="1 2" key="1">
    <citation type="submission" date="2023-04" db="EMBL/GenBank/DDBJ databases">
        <title>Genome Sequence of Selenomonas sputigena ATCC 33150.</title>
        <authorList>
            <person name="Miller D.P."/>
            <person name="Anvari S."/>
            <person name="Polson S.W."/>
            <person name="Macdonald M."/>
            <person name="Mcdowell J.V."/>
        </authorList>
    </citation>
    <scope>NUCLEOTIDE SEQUENCE [LARGE SCALE GENOMIC DNA]</scope>
    <source>
        <strain evidence="1 2">ATCC 33150</strain>
    </source>
</reference>
<dbReference type="SFLD" id="SFLDG01144">
    <property type="entry name" value="C2.B.4:_PGP_Like"/>
    <property type="match status" value="1"/>
</dbReference>
<dbReference type="RefSeq" id="WP_368846499.1">
    <property type="nucleotide sequence ID" value="NZ_CP194411.1"/>
</dbReference>
<dbReference type="PANTHER" id="PTHR10000">
    <property type="entry name" value="PHOSPHOSERINE PHOSPHATASE"/>
    <property type="match status" value="1"/>
</dbReference>
<dbReference type="SFLD" id="SFLDG01140">
    <property type="entry name" value="C2.B:_Phosphomannomutase_and_P"/>
    <property type="match status" value="1"/>
</dbReference>
<gene>
    <name evidence="1" type="ORF">QCO44_03840</name>
</gene>
<dbReference type="CDD" id="cd07516">
    <property type="entry name" value="HAD_Pase"/>
    <property type="match status" value="1"/>
</dbReference>
<dbReference type="InterPro" id="IPR036412">
    <property type="entry name" value="HAD-like_sf"/>
</dbReference>
<dbReference type="InterPro" id="IPR023214">
    <property type="entry name" value="HAD_sf"/>
</dbReference>
<accession>A0ABV3X3K4</accession>
<sequence length="265" mass="28575">MAIRMIATDLDGTLLNPENRISEENKAALREAAEKNICVTIATGRMYCSALPYAKEIGVDAPIITYNGALVKTTAGEELFSSCIEPADVRAVLDFMRRKGWHVQVYSDDRLYFVERDECACSYEKNAGIQGAAVGWDGLYAHVERVHKLLSITDVPEEMAGRLTELEKAFSGRISPVRSKPCYLDITAPGVSKAQSLRRLAESRGIAPEEVLALGDSDNDIAMLSSVGIGVAMTTGTKGACAAARFLAENEAADGVARAVRAHAF</sequence>
<dbReference type="NCBIfam" id="TIGR00099">
    <property type="entry name" value="Cof-subfamily"/>
    <property type="match status" value="1"/>
</dbReference>
<dbReference type="GO" id="GO:0016787">
    <property type="term" value="F:hydrolase activity"/>
    <property type="evidence" value="ECO:0007669"/>
    <property type="project" value="UniProtKB-KW"/>
</dbReference>
<dbReference type="EC" id="3.1.3.-" evidence="1"/>
<comment type="caution">
    <text evidence="1">The sequence shown here is derived from an EMBL/GenBank/DDBJ whole genome shotgun (WGS) entry which is preliminary data.</text>
</comment>
<dbReference type="Gene3D" id="3.40.50.1000">
    <property type="entry name" value="HAD superfamily/HAD-like"/>
    <property type="match status" value="1"/>
</dbReference>
<name>A0ABV3X3K4_9FIRM</name>
<dbReference type="EMBL" id="JARVLH010000002">
    <property type="protein sequence ID" value="MEX5284775.1"/>
    <property type="molecule type" value="Genomic_DNA"/>
</dbReference>
<protein>
    <submittedName>
        <fullName evidence="1">Cof-type HAD-IIB family hydrolase</fullName>
        <ecNumber evidence="1">3.1.3.-</ecNumber>
    </submittedName>
</protein>
<dbReference type="Pfam" id="PF08282">
    <property type="entry name" value="Hydrolase_3"/>
    <property type="match status" value="1"/>
</dbReference>
<dbReference type="NCBIfam" id="TIGR01484">
    <property type="entry name" value="HAD-SF-IIB"/>
    <property type="match status" value="1"/>
</dbReference>
<keyword evidence="2" id="KW-1185">Reference proteome</keyword>
<dbReference type="InterPro" id="IPR000150">
    <property type="entry name" value="Cof"/>
</dbReference>
<organism evidence="1 2">
    <name type="scientific">Selenomonas sputigena</name>
    <dbReference type="NCBI Taxonomy" id="69823"/>
    <lineage>
        <taxon>Bacteria</taxon>
        <taxon>Bacillati</taxon>
        <taxon>Bacillota</taxon>
        <taxon>Negativicutes</taxon>
        <taxon>Selenomonadales</taxon>
        <taxon>Selenomonadaceae</taxon>
        <taxon>Selenomonas</taxon>
    </lineage>
</organism>
<dbReference type="InterPro" id="IPR006379">
    <property type="entry name" value="HAD-SF_hydro_IIB"/>
</dbReference>
<dbReference type="Gene3D" id="3.30.1240.10">
    <property type="match status" value="1"/>
</dbReference>
<dbReference type="Proteomes" id="UP001559623">
    <property type="component" value="Unassembled WGS sequence"/>
</dbReference>
<proteinExistence type="predicted"/>
<dbReference type="SUPFAM" id="SSF56784">
    <property type="entry name" value="HAD-like"/>
    <property type="match status" value="1"/>
</dbReference>
<dbReference type="PROSITE" id="PS01229">
    <property type="entry name" value="COF_2"/>
    <property type="match status" value="1"/>
</dbReference>
<keyword evidence="1" id="KW-0378">Hydrolase</keyword>